<dbReference type="PANTHER" id="PTHR21569">
    <property type="entry name" value="RIBOSOMAL PROTEIN S9"/>
    <property type="match status" value="1"/>
</dbReference>
<feature type="region of interest" description="Disordered" evidence="7">
    <location>
        <begin position="108"/>
        <end position="130"/>
    </location>
</feature>
<evidence type="ECO:0000256" key="5">
    <source>
        <dbReference type="HAMAP-Rule" id="MF_00532"/>
    </source>
</evidence>
<sequence>MAQVQYYGTGRRKTSTARVRLVPGTGRIVVNSRDAEDYFPYETLRTIIKQPLASTETEGSYDVLVNVDGGGYTGQAGAIRHGVARALLEADPEYRTTLKRAGFLTRDARAKERKKYGLKKARRAPQFSKR</sequence>
<dbReference type="InterPro" id="IPR020568">
    <property type="entry name" value="Ribosomal_Su5_D2-typ_SF"/>
</dbReference>
<evidence type="ECO:0000313" key="8">
    <source>
        <dbReference type="EMBL" id="QGH32751.1"/>
    </source>
</evidence>
<dbReference type="InterPro" id="IPR000754">
    <property type="entry name" value="Ribosomal_uS9"/>
</dbReference>
<dbReference type="InterPro" id="IPR020574">
    <property type="entry name" value="Ribosomal_uS9_CS"/>
</dbReference>
<dbReference type="Pfam" id="PF00380">
    <property type="entry name" value="Ribosomal_S9"/>
    <property type="match status" value="1"/>
</dbReference>
<dbReference type="EMBL" id="CP045915">
    <property type="protein sequence ID" value="QGH32751.1"/>
    <property type="molecule type" value="Genomic_DNA"/>
</dbReference>
<keyword evidence="3 5" id="KW-0687">Ribonucleoprotein</keyword>
<evidence type="ECO:0000256" key="4">
    <source>
        <dbReference type="ARBA" id="ARBA00035259"/>
    </source>
</evidence>
<dbReference type="PROSITE" id="PS00360">
    <property type="entry name" value="RIBOSOMAL_S9"/>
    <property type="match status" value="1"/>
</dbReference>
<dbReference type="PANTHER" id="PTHR21569:SF1">
    <property type="entry name" value="SMALL RIBOSOMAL SUBUNIT PROTEIN US9M"/>
    <property type="match status" value="1"/>
</dbReference>
<dbReference type="Gene3D" id="3.30.230.10">
    <property type="match status" value="1"/>
</dbReference>
<dbReference type="GO" id="GO:0022627">
    <property type="term" value="C:cytosolic small ribosomal subunit"/>
    <property type="evidence" value="ECO:0007669"/>
    <property type="project" value="TreeGrafter"/>
</dbReference>
<reference evidence="8 9" key="1">
    <citation type="submission" date="2019-11" db="EMBL/GenBank/DDBJ databases">
        <title>Gracilibacillus salitolerans sp. nov., a moderate halophile isolated from a saline soil in northwest China.</title>
        <authorList>
            <person name="Gan L."/>
        </authorList>
    </citation>
    <scope>NUCLEOTIDE SEQUENCE [LARGE SCALE GENOMIC DNA]</scope>
    <source>
        <strain evidence="8 9">SCU50</strain>
    </source>
</reference>
<feature type="compositionally biased region" description="Basic residues" evidence="7">
    <location>
        <begin position="111"/>
        <end position="130"/>
    </location>
</feature>
<protein>
    <recommendedName>
        <fullName evidence="4 5">Small ribosomal subunit protein uS9</fullName>
    </recommendedName>
</protein>
<dbReference type="GO" id="GO:0003723">
    <property type="term" value="F:RNA binding"/>
    <property type="evidence" value="ECO:0007669"/>
    <property type="project" value="TreeGrafter"/>
</dbReference>
<dbReference type="SUPFAM" id="SSF54211">
    <property type="entry name" value="Ribosomal protein S5 domain 2-like"/>
    <property type="match status" value="1"/>
</dbReference>
<dbReference type="InterPro" id="IPR014721">
    <property type="entry name" value="Ribsml_uS5_D2-typ_fold_subgr"/>
</dbReference>
<evidence type="ECO:0000256" key="7">
    <source>
        <dbReference type="SAM" id="MobiDB-lite"/>
    </source>
</evidence>
<dbReference type="FunFam" id="3.30.230.10:FF:000001">
    <property type="entry name" value="30S ribosomal protein S9"/>
    <property type="match status" value="1"/>
</dbReference>
<dbReference type="HAMAP" id="MF_00532_B">
    <property type="entry name" value="Ribosomal_uS9_B"/>
    <property type="match status" value="1"/>
</dbReference>
<keyword evidence="9" id="KW-1185">Reference proteome</keyword>
<dbReference type="InterPro" id="IPR023035">
    <property type="entry name" value="Ribosomal_uS9_bac/plastid"/>
</dbReference>
<evidence type="ECO:0000256" key="6">
    <source>
        <dbReference type="RuleBase" id="RU003815"/>
    </source>
</evidence>
<dbReference type="NCBIfam" id="NF001099">
    <property type="entry name" value="PRK00132.1"/>
    <property type="match status" value="1"/>
</dbReference>
<gene>
    <name evidence="5 8" type="primary">rpsI</name>
    <name evidence="8" type="ORF">GI584_01095</name>
</gene>
<accession>A0A5Q2TF62</accession>
<dbReference type="GO" id="GO:0003735">
    <property type="term" value="F:structural constituent of ribosome"/>
    <property type="evidence" value="ECO:0007669"/>
    <property type="project" value="InterPro"/>
</dbReference>
<evidence type="ECO:0000256" key="1">
    <source>
        <dbReference type="ARBA" id="ARBA00005251"/>
    </source>
</evidence>
<proteinExistence type="inferred from homology"/>
<organism evidence="8 9">
    <name type="scientific">Gracilibacillus salitolerans</name>
    <dbReference type="NCBI Taxonomy" id="2663022"/>
    <lineage>
        <taxon>Bacteria</taxon>
        <taxon>Bacillati</taxon>
        <taxon>Bacillota</taxon>
        <taxon>Bacilli</taxon>
        <taxon>Bacillales</taxon>
        <taxon>Bacillaceae</taxon>
        <taxon>Gracilibacillus</taxon>
    </lineage>
</organism>
<evidence type="ECO:0000313" key="9">
    <source>
        <dbReference type="Proteomes" id="UP000339690"/>
    </source>
</evidence>
<dbReference type="RefSeq" id="WP_100362596.1">
    <property type="nucleotide sequence ID" value="NZ_CP045915.1"/>
</dbReference>
<dbReference type="GO" id="GO:0006412">
    <property type="term" value="P:translation"/>
    <property type="evidence" value="ECO:0007669"/>
    <property type="project" value="UniProtKB-UniRule"/>
</dbReference>
<comment type="similarity">
    <text evidence="1 5 6">Belongs to the universal ribosomal protein uS9 family.</text>
</comment>
<dbReference type="Proteomes" id="UP000339690">
    <property type="component" value="Chromosome"/>
</dbReference>
<dbReference type="KEGG" id="grc:GI584_01095"/>
<evidence type="ECO:0000256" key="2">
    <source>
        <dbReference type="ARBA" id="ARBA00022980"/>
    </source>
</evidence>
<name>A0A5Q2TF62_9BACI</name>
<keyword evidence="2 5" id="KW-0689">Ribosomal protein</keyword>
<dbReference type="AlphaFoldDB" id="A0A5Q2TF62"/>
<evidence type="ECO:0000256" key="3">
    <source>
        <dbReference type="ARBA" id="ARBA00023274"/>
    </source>
</evidence>